<keyword evidence="4" id="KW-1185">Reference proteome</keyword>
<keyword evidence="1" id="KW-0472">Membrane</keyword>
<evidence type="ECO:0000256" key="1">
    <source>
        <dbReference type="SAM" id="Phobius"/>
    </source>
</evidence>
<accession>A0AAN5I6A0</accession>
<evidence type="ECO:0000313" key="4">
    <source>
        <dbReference type="Proteomes" id="UP001328107"/>
    </source>
</evidence>
<dbReference type="Proteomes" id="UP001328107">
    <property type="component" value="Unassembled WGS sequence"/>
</dbReference>
<keyword evidence="2" id="KW-0732">Signal</keyword>
<dbReference type="EMBL" id="BTRK01000005">
    <property type="protein sequence ID" value="GMR53893.1"/>
    <property type="molecule type" value="Genomic_DNA"/>
</dbReference>
<keyword evidence="1" id="KW-0812">Transmembrane</keyword>
<evidence type="ECO:0000256" key="2">
    <source>
        <dbReference type="SAM" id="SignalP"/>
    </source>
</evidence>
<proteinExistence type="predicted"/>
<dbReference type="AlphaFoldDB" id="A0AAN5I6A0"/>
<name>A0AAN5I6A0_9BILA</name>
<keyword evidence="1" id="KW-1133">Transmembrane helix</keyword>
<feature type="signal peptide" evidence="2">
    <location>
        <begin position="1"/>
        <end position="25"/>
    </location>
</feature>
<protein>
    <recommendedName>
        <fullName evidence="5">Activin types I and II receptor domain-containing protein</fullName>
    </recommendedName>
</protein>
<feature type="chain" id="PRO_5042921993" description="Activin types I and II receptor domain-containing protein" evidence="2">
    <location>
        <begin position="26"/>
        <end position="166"/>
    </location>
</feature>
<organism evidence="3 4">
    <name type="scientific">Pristionchus mayeri</name>
    <dbReference type="NCBI Taxonomy" id="1317129"/>
    <lineage>
        <taxon>Eukaryota</taxon>
        <taxon>Metazoa</taxon>
        <taxon>Ecdysozoa</taxon>
        <taxon>Nematoda</taxon>
        <taxon>Chromadorea</taxon>
        <taxon>Rhabditida</taxon>
        <taxon>Rhabditina</taxon>
        <taxon>Diplogasteromorpha</taxon>
        <taxon>Diplogasteroidea</taxon>
        <taxon>Neodiplogasteridae</taxon>
        <taxon>Pristionchus</taxon>
    </lineage>
</organism>
<sequence>DDLRIMNTMLPSSFLFLLLFASGTSIVCFQCETDGGTCNEGECEGAVCIKMETANKENSQSPPPPPPFEIPLNTSDRRTIHKTCGEEIEDVSCTQSQFGSKWTSRCVCDRPLCNGDSALVEAGLESSSAAPPAGSFSQTALLVAVLIFVGASCTILVVSTICVQFC</sequence>
<evidence type="ECO:0008006" key="5">
    <source>
        <dbReference type="Google" id="ProtNLM"/>
    </source>
</evidence>
<evidence type="ECO:0000313" key="3">
    <source>
        <dbReference type="EMBL" id="GMR53893.1"/>
    </source>
</evidence>
<reference evidence="4" key="1">
    <citation type="submission" date="2022-10" db="EMBL/GenBank/DDBJ databases">
        <title>Genome assembly of Pristionchus species.</title>
        <authorList>
            <person name="Yoshida K."/>
            <person name="Sommer R.J."/>
        </authorList>
    </citation>
    <scope>NUCLEOTIDE SEQUENCE [LARGE SCALE GENOMIC DNA]</scope>
    <source>
        <strain evidence="4">RS5460</strain>
    </source>
</reference>
<feature type="transmembrane region" description="Helical" evidence="1">
    <location>
        <begin position="140"/>
        <end position="163"/>
    </location>
</feature>
<comment type="caution">
    <text evidence="3">The sequence shown here is derived from an EMBL/GenBank/DDBJ whole genome shotgun (WGS) entry which is preliminary data.</text>
</comment>
<gene>
    <name evidence="3" type="ORF">PMAYCL1PPCAC_24088</name>
</gene>
<feature type="non-terminal residue" evidence="3">
    <location>
        <position position="1"/>
    </location>
</feature>